<evidence type="ECO:0000256" key="3">
    <source>
        <dbReference type="HAMAP-Rule" id="MF_01384"/>
    </source>
</evidence>
<dbReference type="RefSeq" id="WP_056959283.1">
    <property type="nucleotide sequence ID" value="NZ_AYYN01000127.1"/>
</dbReference>
<evidence type="ECO:0000256" key="2">
    <source>
        <dbReference type="ARBA" id="ARBA00023186"/>
    </source>
</evidence>
<dbReference type="Pfam" id="PF01774">
    <property type="entry name" value="UreD"/>
    <property type="match status" value="1"/>
</dbReference>
<comment type="function">
    <text evidence="3">Required for maturation of urease via the functional incorporation of the urease nickel metallocenter.</text>
</comment>
<keyword evidence="3" id="KW-0996">Nickel insertion</keyword>
<sequence length="281" mass="32358">MDKKYDGVIEMRFLPRNGRTIAQKLYHKGNSRISSVIPTTENQLPYYFLISTGGGFTEGEQYQVKITLEDNAHAVLTTQTPNYVYKCDNLRQTCQETQIKLGQGAFLEYYMDEVIPYKNAYYRQFMDLDLAEDASLILTDGLTSGWSPDEKPFQYRDVGMRTKIKVAGKLVYNDYLLCTPQVDELAELGYFEGYTNFNSVVLIDKNIDQDFVKKARAVIKLPEADVSFGISLLEENGAVLRILGYDGYTNRQIQNQFIEFYREEFKGCAPLKLRKNDRAYN</sequence>
<dbReference type="AlphaFoldDB" id="A0A0R2BE62"/>
<evidence type="ECO:0000256" key="1">
    <source>
        <dbReference type="ARBA" id="ARBA00007177"/>
    </source>
</evidence>
<dbReference type="HAMAP" id="MF_01384">
    <property type="entry name" value="UreD"/>
    <property type="match status" value="1"/>
</dbReference>
<dbReference type="GO" id="GO:0016151">
    <property type="term" value="F:nickel cation binding"/>
    <property type="evidence" value="ECO:0007669"/>
    <property type="project" value="UniProtKB-UniRule"/>
</dbReference>
<dbReference type="PANTHER" id="PTHR33643">
    <property type="entry name" value="UREASE ACCESSORY PROTEIN D"/>
    <property type="match status" value="1"/>
</dbReference>
<comment type="subcellular location">
    <subcellularLocation>
        <location evidence="3">Cytoplasm</location>
    </subcellularLocation>
</comment>
<comment type="subunit">
    <text evidence="3">UreD, UreF and UreG form a complex that acts as a GTP-hydrolysis-dependent molecular chaperone, activating the urease apoprotein by helping to assemble the nickel containing metallocenter of UreC. The UreE protein probably delivers the nickel.</text>
</comment>
<reference evidence="4 5" key="1">
    <citation type="journal article" date="2015" name="Genome Announc.">
        <title>Expanding the biotechnology potential of lactobacilli through comparative genomics of 213 strains and associated genera.</title>
        <authorList>
            <person name="Sun Z."/>
            <person name="Harris H.M."/>
            <person name="McCann A."/>
            <person name="Guo C."/>
            <person name="Argimon S."/>
            <person name="Zhang W."/>
            <person name="Yang X."/>
            <person name="Jeffery I.B."/>
            <person name="Cooney J.C."/>
            <person name="Kagawa T.F."/>
            <person name="Liu W."/>
            <person name="Song Y."/>
            <person name="Salvetti E."/>
            <person name="Wrobel A."/>
            <person name="Rasinkangas P."/>
            <person name="Parkhill J."/>
            <person name="Rea M.C."/>
            <person name="O'Sullivan O."/>
            <person name="Ritari J."/>
            <person name="Douillard F.P."/>
            <person name="Paul Ross R."/>
            <person name="Yang R."/>
            <person name="Briner A.E."/>
            <person name="Felis G.E."/>
            <person name="de Vos W.M."/>
            <person name="Barrangou R."/>
            <person name="Klaenhammer T.R."/>
            <person name="Caufield P.W."/>
            <person name="Cui Y."/>
            <person name="Zhang H."/>
            <person name="O'Toole P.W."/>
        </authorList>
    </citation>
    <scope>NUCLEOTIDE SEQUENCE [LARGE SCALE GENOMIC DNA]</scope>
    <source>
        <strain evidence="4 5">DSM 20452</strain>
    </source>
</reference>
<protein>
    <recommendedName>
        <fullName evidence="3">Urease accessory protein UreD</fullName>
    </recommendedName>
</protein>
<accession>A0A0R2BE62</accession>
<keyword evidence="2 3" id="KW-0143">Chaperone</keyword>
<evidence type="ECO:0000313" key="5">
    <source>
        <dbReference type="Proteomes" id="UP000051612"/>
    </source>
</evidence>
<gene>
    <name evidence="3" type="primary">ureD</name>
    <name evidence="4" type="ORF">FC48_GL000594</name>
</gene>
<evidence type="ECO:0000313" key="4">
    <source>
        <dbReference type="EMBL" id="KRM73971.1"/>
    </source>
</evidence>
<organism evidence="4 5">
    <name type="scientific">Ligilactobacillus murinus DSM 20452 = NBRC 14221</name>
    <dbReference type="NCBI Taxonomy" id="1423772"/>
    <lineage>
        <taxon>Bacteria</taxon>
        <taxon>Bacillati</taxon>
        <taxon>Bacillota</taxon>
        <taxon>Bacilli</taxon>
        <taxon>Lactobacillales</taxon>
        <taxon>Lactobacillaceae</taxon>
        <taxon>Ligilactobacillus</taxon>
    </lineage>
</organism>
<keyword evidence="3" id="KW-0963">Cytoplasm</keyword>
<comment type="similarity">
    <text evidence="1 3">Belongs to the UreD family.</text>
</comment>
<dbReference type="PANTHER" id="PTHR33643:SF1">
    <property type="entry name" value="UREASE ACCESSORY PROTEIN D"/>
    <property type="match status" value="1"/>
</dbReference>
<dbReference type="GO" id="GO:0005737">
    <property type="term" value="C:cytoplasm"/>
    <property type="evidence" value="ECO:0007669"/>
    <property type="project" value="UniProtKB-SubCell"/>
</dbReference>
<dbReference type="PATRIC" id="fig|1423772.3.peg.657"/>
<comment type="caution">
    <text evidence="4">The sequence shown here is derived from an EMBL/GenBank/DDBJ whole genome shotgun (WGS) entry which is preliminary data.</text>
</comment>
<dbReference type="Proteomes" id="UP000051612">
    <property type="component" value="Unassembled WGS sequence"/>
</dbReference>
<dbReference type="InterPro" id="IPR002669">
    <property type="entry name" value="UreD"/>
</dbReference>
<dbReference type="EMBL" id="AYYN01000127">
    <property type="protein sequence ID" value="KRM73971.1"/>
    <property type="molecule type" value="Genomic_DNA"/>
</dbReference>
<proteinExistence type="inferred from homology"/>
<name>A0A0R2BE62_9LACO</name>